<keyword evidence="3" id="KW-1185">Reference proteome</keyword>
<evidence type="ECO:0000313" key="3">
    <source>
        <dbReference type="Proteomes" id="UP000253209"/>
    </source>
</evidence>
<reference evidence="2 3" key="1">
    <citation type="submission" date="2018-05" db="EMBL/GenBank/DDBJ databases">
        <title>Mucilaginibacter hurinus sp. nov., isolated from briquette warehouse soil.</title>
        <authorList>
            <person name="Choi L."/>
        </authorList>
    </citation>
    <scope>NUCLEOTIDE SEQUENCE [LARGE SCALE GENOMIC DNA]</scope>
    <source>
        <strain evidence="2 3">ZR32</strain>
    </source>
</reference>
<dbReference type="AlphaFoldDB" id="A0A367GL29"/>
<dbReference type="Proteomes" id="UP000253209">
    <property type="component" value="Unassembled WGS sequence"/>
</dbReference>
<organism evidence="2 3">
    <name type="scientific">Mucilaginibacter hurinus</name>
    <dbReference type="NCBI Taxonomy" id="2201324"/>
    <lineage>
        <taxon>Bacteria</taxon>
        <taxon>Pseudomonadati</taxon>
        <taxon>Bacteroidota</taxon>
        <taxon>Sphingobacteriia</taxon>
        <taxon>Sphingobacteriales</taxon>
        <taxon>Sphingobacteriaceae</taxon>
        <taxon>Mucilaginibacter</taxon>
    </lineage>
</organism>
<name>A0A367GL29_9SPHI</name>
<proteinExistence type="predicted"/>
<evidence type="ECO:0000313" key="2">
    <source>
        <dbReference type="EMBL" id="RCH54192.1"/>
    </source>
</evidence>
<feature type="compositionally biased region" description="Acidic residues" evidence="1">
    <location>
        <begin position="36"/>
        <end position="47"/>
    </location>
</feature>
<sequence length="80" mass="9081">MQFLFDLRETPADEQTPQHKNDPNPGNNYQPVEGNLGDEDDEDFDDLAEAREDMQNVAEGANLDEPLPEDDDHLPDDDLQ</sequence>
<comment type="caution">
    <text evidence="2">The sequence shown here is derived from an EMBL/GenBank/DDBJ whole genome shotgun (WGS) entry which is preliminary data.</text>
</comment>
<accession>A0A367GL29</accession>
<evidence type="ECO:0000256" key="1">
    <source>
        <dbReference type="SAM" id="MobiDB-lite"/>
    </source>
</evidence>
<dbReference type="RefSeq" id="WP_114005703.1">
    <property type="nucleotide sequence ID" value="NZ_QGDC01000007.1"/>
</dbReference>
<gene>
    <name evidence="2" type="ORF">DJ568_12885</name>
</gene>
<feature type="region of interest" description="Disordered" evidence="1">
    <location>
        <begin position="1"/>
        <end position="80"/>
    </location>
</feature>
<feature type="compositionally biased region" description="Basic and acidic residues" evidence="1">
    <location>
        <begin position="1"/>
        <end position="22"/>
    </location>
</feature>
<dbReference type="EMBL" id="QGDC01000007">
    <property type="protein sequence ID" value="RCH54192.1"/>
    <property type="molecule type" value="Genomic_DNA"/>
</dbReference>
<protein>
    <submittedName>
        <fullName evidence="2">Uncharacterized protein</fullName>
    </submittedName>
</protein>
<feature type="compositionally biased region" description="Acidic residues" evidence="1">
    <location>
        <begin position="66"/>
        <end position="80"/>
    </location>
</feature>